<gene>
    <name evidence="3" type="primary">Aste57867_1170</name>
    <name evidence="2" type="ORF">As57867_001169</name>
    <name evidence="3" type="ORF">ASTE57867_1170</name>
</gene>
<dbReference type="AlphaFoldDB" id="A0A485K7W3"/>
<evidence type="ECO:0000256" key="1">
    <source>
        <dbReference type="SAM" id="MobiDB-lite"/>
    </source>
</evidence>
<protein>
    <submittedName>
        <fullName evidence="3">Aste57867_1170 protein</fullName>
    </submittedName>
</protein>
<proteinExistence type="predicted"/>
<evidence type="ECO:0000313" key="3">
    <source>
        <dbReference type="EMBL" id="VFT78390.1"/>
    </source>
</evidence>
<dbReference type="EMBL" id="VJMH01000082">
    <property type="protein sequence ID" value="KAF0719247.1"/>
    <property type="molecule type" value="Genomic_DNA"/>
</dbReference>
<accession>A0A485K7W3</accession>
<sequence length="380" mass="43053">MADRQRPAHAQSSTGEKATRRRLLEKERQRQMRIRKKAFYSSLVQELATLETALRTSNATRKPVDVMLSWRDVAQALEESRVDSATANRRLKDRFHQVQLQVQELHAWVTAVPASLDATGPTWRDVTLLKSPSARELGKEWIVKRMYHHMDRVFHGFVASSSSREPVFDTSFRVVGDDGGYQFMVWFDAEVPLPMEILTNLHLHHACEIAGLDLTLAELRAGVMVPDDHKTTIVEASDSTMLHQSFRHHATGIEVAQVLVGVVLATDDRHVTVTTSLLDDEIMSRDDATLIHSQYQAWHEFQRVSPTATRLRLAAAAGPRCRNKVPIPLDEEAAVWGIHHSSDEATMHRHIHTTARRSVNDAMARIEQLAIRFIQRHACA</sequence>
<dbReference type="EMBL" id="CAADRA010000082">
    <property type="protein sequence ID" value="VFT78390.1"/>
    <property type="molecule type" value="Genomic_DNA"/>
</dbReference>
<evidence type="ECO:0000313" key="2">
    <source>
        <dbReference type="EMBL" id="KAF0719247.1"/>
    </source>
</evidence>
<organism evidence="3 4">
    <name type="scientific">Aphanomyces stellatus</name>
    <dbReference type="NCBI Taxonomy" id="120398"/>
    <lineage>
        <taxon>Eukaryota</taxon>
        <taxon>Sar</taxon>
        <taxon>Stramenopiles</taxon>
        <taxon>Oomycota</taxon>
        <taxon>Saprolegniomycetes</taxon>
        <taxon>Saprolegniales</taxon>
        <taxon>Verrucalvaceae</taxon>
        <taxon>Aphanomyces</taxon>
    </lineage>
</organism>
<feature type="region of interest" description="Disordered" evidence="1">
    <location>
        <begin position="1"/>
        <end position="22"/>
    </location>
</feature>
<dbReference type="Proteomes" id="UP000332933">
    <property type="component" value="Unassembled WGS sequence"/>
</dbReference>
<reference evidence="2" key="2">
    <citation type="submission" date="2019-06" db="EMBL/GenBank/DDBJ databases">
        <title>Genomics analysis of Aphanomyces spp. identifies a new class of oomycete effector associated with host adaptation.</title>
        <authorList>
            <person name="Gaulin E."/>
        </authorList>
    </citation>
    <scope>NUCLEOTIDE SEQUENCE</scope>
    <source>
        <strain evidence="2">CBS 578.67</strain>
    </source>
</reference>
<keyword evidence="4" id="KW-1185">Reference proteome</keyword>
<name>A0A485K7W3_9STRA</name>
<evidence type="ECO:0000313" key="4">
    <source>
        <dbReference type="Proteomes" id="UP000332933"/>
    </source>
</evidence>
<reference evidence="3 4" key="1">
    <citation type="submission" date="2019-03" db="EMBL/GenBank/DDBJ databases">
        <authorList>
            <person name="Gaulin E."/>
            <person name="Dumas B."/>
        </authorList>
    </citation>
    <scope>NUCLEOTIDE SEQUENCE [LARGE SCALE GENOMIC DNA]</scope>
    <source>
        <strain evidence="3">CBS 568.67</strain>
    </source>
</reference>